<proteinExistence type="predicted"/>
<dbReference type="Proteomes" id="UP000247932">
    <property type="component" value="Unassembled WGS sequence"/>
</dbReference>
<gene>
    <name evidence="1" type="ORF">DKK70_09255</name>
</gene>
<name>A0A2V4EQS3_9GAMM</name>
<dbReference type="RefSeq" id="WP_110433752.1">
    <property type="nucleotide sequence ID" value="NZ_QGLR01000011.1"/>
</dbReference>
<evidence type="ECO:0008006" key="3">
    <source>
        <dbReference type="Google" id="ProtNLM"/>
    </source>
</evidence>
<organism evidence="1 2">
    <name type="scientific">Gilliamella apicola</name>
    <dbReference type="NCBI Taxonomy" id="1196095"/>
    <lineage>
        <taxon>Bacteria</taxon>
        <taxon>Pseudomonadati</taxon>
        <taxon>Pseudomonadota</taxon>
        <taxon>Gammaproteobacteria</taxon>
        <taxon>Orbales</taxon>
        <taxon>Orbaceae</taxon>
        <taxon>Gilliamella</taxon>
    </lineage>
</organism>
<evidence type="ECO:0000313" key="1">
    <source>
        <dbReference type="EMBL" id="PXZ06848.1"/>
    </source>
</evidence>
<accession>A0A2V4EQS3</accession>
<comment type="caution">
    <text evidence="1">The sequence shown here is derived from an EMBL/GenBank/DDBJ whole genome shotgun (WGS) entry which is preliminary data.</text>
</comment>
<evidence type="ECO:0000313" key="2">
    <source>
        <dbReference type="Proteomes" id="UP000247932"/>
    </source>
</evidence>
<sequence>MFDSFDKYISLFSDHIEANDYWHDIGSLHASELIDKFDNKDWLALTDIIINKSDNWLARFCESIDNTTNIMVLPILTYAIERSNKELSMKALDAINSILSSNIDFTNYMISIKNAIDKVKPKADKVELAVLSSLENKISNN</sequence>
<keyword evidence="2" id="KW-1185">Reference proteome</keyword>
<dbReference type="EMBL" id="QGLR01000011">
    <property type="protein sequence ID" value="PXZ06848.1"/>
    <property type="molecule type" value="Genomic_DNA"/>
</dbReference>
<dbReference type="AlphaFoldDB" id="A0A2V4EQS3"/>
<protein>
    <recommendedName>
        <fullName evidence="3">HEAT repeat domain-containing protein</fullName>
    </recommendedName>
</protein>
<dbReference type="OrthoDB" id="9155142at2"/>
<reference evidence="1 2" key="1">
    <citation type="submission" date="2018-05" db="EMBL/GenBank/DDBJ databases">
        <title>Reference genomes for bee gut microbiota database.</title>
        <authorList>
            <person name="Ellegaard K.M."/>
        </authorList>
    </citation>
    <scope>NUCLEOTIDE SEQUENCE [LARGE SCALE GENOMIC DNA]</scope>
    <source>
        <strain evidence="1 2">ESL0182</strain>
    </source>
</reference>